<sequence>MIDDRLHRGVEPMGEVDGLAAGEGAVIGAVVQVAGKRKDAPKECFKITVLRHALGCLAVDEVG</sequence>
<evidence type="ECO:0000313" key="1">
    <source>
        <dbReference type="EMBL" id="GAD55374.1"/>
    </source>
</evidence>
<keyword evidence="2" id="KW-1185">Reference proteome</keyword>
<name>U3ACJ8_9RHOB</name>
<evidence type="ECO:0000313" key="2">
    <source>
        <dbReference type="Proteomes" id="UP000016566"/>
    </source>
</evidence>
<protein>
    <submittedName>
        <fullName evidence="1">Uncharacterized protein</fullName>
    </submittedName>
</protein>
<comment type="caution">
    <text evidence="1">The sequence shown here is derived from an EMBL/GenBank/DDBJ whole genome shotgun (WGS) entry which is preliminary data.</text>
</comment>
<dbReference type="AlphaFoldDB" id="U3ACJ8"/>
<accession>U3ACJ8</accession>
<organism evidence="1 2">
    <name type="scientific">Limimaricola cinnabarinus LL-001</name>
    <dbReference type="NCBI Taxonomy" id="1337093"/>
    <lineage>
        <taxon>Bacteria</taxon>
        <taxon>Pseudomonadati</taxon>
        <taxon>Pseudomonadota</taxon>
        <taxon>Alphaproteobacteria</taxon>
        <taxon>Rhodobacterales</taxon>
        <taxon>Paracoccaceae</taxon>
        <taxon>Limimaricola</taxon>
    </lineage>
</organism>
<reference evidence="1" key="1">
    <citation type="journal article" date="2013" name="Genome Announc.">
        <title>Draft Genome Sequence of Loktanella cinnabarina LL-001T, Isolated from Deep-Sea Floor Sediment.</title>
        <authorList>
            <person name="Nishi S."/>
            <person name="Tsubouchi T."/>
            <person name="Takaki Y."/>
            <person name="Koyanagi R."/>
            <person name="Satoh N."/>
            <person name="Maruyama T."/>
            <person name="Hatada Y."/>
        </authorList>
    </citation>
    <scope>NUCLEOTIDE SEQUENCE [LARGE SCALE GENOMIC DNA]</scope>
    <source>
        <strain evidence="1">LL-001</strain>
    </source>
</reference>
<gene>
    <name evidence="1" type="ORF">MBELCI_1426</name>
</gene>
<proteinExistence type="predicted"/>
<dbReference type="Proteomes" id="UP000016566">
    <property type="component" value="Unassembled WGS sequence"/>
</dbReference>
<dbReference type="EMBL" id="BATB01000013">
    <property type="protein sequence ID" value="GAD55374.1"/>
    <property type="molecule type" value="Genomic_DNA"/>
</dbReference>